<dbReference type="GO" id="GO:0016810">
    <property type="term" value="F:hydrolase activity, acting on carbon-nitrogen (but not peptide) bonds"/>
    <property type="evidence" value="ECO:0007669"/>
    <property type="project" value="InterPro"/>
</dbReference>
<comment type="subcellular location">
    <subcellularLocation>
        <location evidence="1">Secreted</location>
    </subcellularLocation>
</comment>
<organism evidence="4 5">
    <name type="scientific">Simiduia agarivorans (strain DSM 21679 / JCM 13881 / BCRC 17597 / SA1)</name>
    <dbReference type="NCBI Taxonomy" id="1117647"/>
    <lineage>
        <taxon>Bacteria</taxon>
        <taxon>Pseudomonadati</taxon>
        <taxon>Pseudomonadota</taxon>
        <taxon>Gammaproteobacteria</taxon>
        <taxon>Cellvibrionales</taxon>
        <taxon>Cellvibrionaceae</taxon>
        <taxon>Simiduia</taxon>
    </lineage>
</organism>
<dbReference type="OrthoDB" id="9814639at2"/>
<evidence type="ECO:0000313" key="5">
    <source>
        <dbReference type="Proteomes" id="UP000000466"/>
    </source>
</evidence>
<reference evidence="4 5" key="1">
    <citation type="journal article" date="2013" name="Genome Announc.">
        <title>Complete genome sequence of Simiduia agarivorans SA1(T), a marine bacterium able to degrade a variety of polysaccharides.</title>
        <authorList>
            <person name="Lin S.Y."/>
            <person name="Shieh W.Y."/>
            <person name="Chen J.S."/>
            <person name="Tang S.L."/>
        </authorList>
    </citation>
    <scope>NUCLEOTIDE SEQUENCE [LARGE SCALE GENOMIC DNA]</scope>
    <source>
        <strain evidence="5">DSM 21679 / JCM 13881 / BCRC 17597 / SA1</strain>
    </source>
</reference>
<dbReference type="STRING" id="1117647.M5M_08845"/>
<dbReference type="eggNOG" id="COG0726">
    <property type="taxonomic scope" value="Bacteria"/>
</dbReference>
<dbReference type="RefSeq" id="WP_015047121.1">
    <property type="nucleotide sequence ID" value="NC_018868.3"/>
</dbReference>
<dbReference type="PANTHER" id="PTHR34216">
    <property type="match status" value="1"/>
</dbReference>
<protein>
    <submittedName>
        <fullName evidence="4">Polysaccharide deacetylase</fullName>
    </submittedName>
</protein>
<dbReference type="EMBL" id="CP003746">
    <property type="protein sequence ID" value="AFU98956.1"/>
    <property type="molecule type" value="Genomic_DNA"/>
</dbReference>
<evidence type="ECO:0000256" key="1">
    <source>
        <dbReference type="ARBA" id="ARBA00004613"/>
    </source>
</evidence>
<dbReference type="CDD" id="cd10918">
    <property type="entry name" value="CE4_NodB_like_5s_6s"/>
    <property type="match status" value="1"/>
</dbReference>
<dbReference type="HOGENOM" id="CLU_030024_1_2_6"/>
<dbReference type="SUPFAM" id="SSF88713">
    <property type="entry name" value="Glycoside hydrolase/deacetylase"/>
    <property type="match status" value="1"/>
</dbReference>
<evidence type="ECO:0000256" key="2">
    <source>
        <dbReference type="ARBA" id="ARBA00022729"/>
    </source>
</evidence>
<dbReference type="Gene3D" id="3.20.20.370">
    <property type="entry name" value="Glycoside hydrolase/deacetylase"/>
    <property type="match status" value="1"/>
</dbReference>
<dbReference type="InterPro" id="IPR011330">
    <property type="entry name" value="Glyco_hydro/deAcase_b/a-brl"/>
</dbReference>
<feature type="domain" description="NodB homology" evidence="3">
    <location>
        <begin position="96"/>
        <end position="334"/>
    </location>
</feature>
<dbReference type="KEGG" id="saga:M5M_08845"/>
<proteinExistence type="predicted"/>
<dbReference type="GO" id="GO:0005975">
    <property type="term" value="P:carbohydrate metabolic process"/>
    <property type="evidence" value="ECO:0007669"/>
    <property type="project" value="InterPro"/>
</dbReference>
<sequence>MRKIIPATKSVIKSALQAIGAVAFHATSSSDRDALTILMYHRVLPADDPRYAEEEPGMVVEPQTFDLHLEILSQHFEVIGLQSFLTDKTTKLSKKPKCAITFDDGWADNYQFAWPLLKKHRMPATIFLASDYIGTDLDFWPNQVNRLLKHARDAFLNAFTLDVDINPQLTEREFGSNLIRSLKRHTDKEIYRALDALPPNLQSLRRADVPGLMNWTQVMEMAQDPLIDFGSHTRKHYRLNLLNDETDLTSEIVLSRNDIEQKLGKPVLLFCYPNGNTSKQTEQLVMTHYTGAVTTENGKNPLPLASTHLLKRIAIHNDATRTKIAFKSRLSGLL</sequence>
<dbReference type="GO" id="GO:0005576">
    <property type="term" value="C:extracellular region"/>
    <property type="evidence" value="ECO:0007669"/>
    <property type="project" value="UniProtKB-SubCell"/>
</dbReference>
<gene>
    <name evidence="4" type="ordered locus">M5M_08845</name>
</gene>
<evidence type="ECO:0000259" key="3">
    <source>
        <dbReference type="PROSITE" id="PS51677"/>
    </source>
</evidence>
<keyword evidence="2" id="KW-0732">Signal</keyword>
<dbReference type="Proteomes" id="UP000000466">
    <property type="component" value="Chromosome"/>
</dbReference>
<accession>K4KIU9</accession>
<evidence type="ECO:0000313" key="4">
    <source>
        <dbReference type="EMBL" id="AFU98956.1"/>
    </source>
</evidence>
<dbReference type="InterPro" id="IPR002509">
    <property type="entry name" value="NODB_dom"/>
</dbReference>
<dbReference type="Pfam" id="PF01522">
    <property type="entry name" value="Polysacc_deac_1"/>
    <property type="match status" value="1"/>
</dbReference>
<name>K4KIU9_SIMAS</name>
<dbReference type="PANTHER" id="PTHR34216:SF3">
    <property type="entry name" value="POLY-BETA-1,6-N-ACETYL-D-GLUCOSAMINE N-DEACETYLASE"/>
    <property type="match status" value="1"/>
</dbReference>
<dbReference type="InterPro" id="IPR051398">
    <property type="entry name" value="Polysacch_Deacetylase"/>
</dbReference>
<dbReference type="PROSITE" id="PS51677">
    <property type="entry name" value="NODB"/>
    <property type="match status" value="1"/>
</dbReference>
<dbReference type="AlphaFoldDB" id="K4KIU9"/>
<keyword evidence="5" id="KW-1185">Reference proteome</keyword>